<dbReference type="Proteomes" id="UP000266183">
    <property type="component" value="Chromosome"/>
</dbReference>
<dbReference type="KEGG" id="chk:D4L85_07260"/>
<dbReference type="AlphaFoldDB" id="A0A385SFA5"/>
<organism evidence="2 3">
    <name type="scientific">Chryseolinea soli</name>
    <dbReference type="NCBI Taxonomy" id="2321403"/>
    <lineage>
        <taxon>Bacteria</taxon>
        <taxon>Pseudomonadati</taxon>
        <taxon>Bacteroidota</taxon>
        <taxon>Cytophagia</taxon>
        <taxon>Cytophagales</taxon>
        <taxon>Fulvivirgaceae</taxon>
        <taxon>Chryseolinea</taxon>
    </lineage>
</organism>
<evidence type="ECO:0000313" key="3">
    <source>
        <dbReference type="Proteomes" id="UP000266183"/>
    </source>
</evidence>
<dbReference type="EMBL" id="CP032382">
    <property type="protein sequence ID" value="AYB30393.1"/>
    <property type="molecule type" value="Genomic_DNA"/>
</dbReference>
<reference evidence="3" key="1">
    <citation type="submission" date="2018-09" db="EMBL/GenBank/DDBJ databases">
        <title>Chryseolinea sp. KIS68-18 isolated from soil.</title>
        <authorList>
            <person name="Weon H.-Y."/>
            <person name="Kwon S.-W."/>
            <person name="Lee S.A."/>
        </authorList>
    </citation>
    <scope>NUCLEOTIDE SEQUENCE [LARGE SCALE GENOMIC DNA]</scope>
    <source>
        <strain evidence="3">KIS68-18</strain>
    </source>
</reference>
<feature type="domain" description="Luciferase" evidence="1">
    <location>
        <begin position="53"/>
        <end position="113"/>
    </location>
</feature>
<proteinExistence type="predicted"/>
<sequence>MMHPAFFYHLFFKVTRPAVQKLIGRIEDQVTTWHGLGSFPHPMGGKAFFFHETEIGHVHWNGNLDIVFGRQLTSELLTLDRIQQHRFVPDRAITFPVLKDEDIFLAISLLRFSYLLRLRNTYDDVLMMETYLEKEVVKLPGDLKKILAYPYME</sequence>
<accession>A0A385SFA5</accession>
<dbReference type="RefSeq" id="WP_119753704.1">
    <property type="nucleotide sequence ID" value="NZ_CP032382.1"/>
</dbReference>
<dbReference type="OrthoDB" id="708298at2"/>
<dbReference type="InterPro" id="IPR040841">
    <property type="entry name" value="Luciferase_dom"/>
</dbReference>
<evidence type="ECO:0000259" key="1">
    <source>
        <dbReference type="Pfam" id="PF17648"/>
    </source>
</evidence>
<keyword evidence="3" id="KW-1185">Reference proteome</keyword>
<dbReference type="Pfam" id="PF17648">
    <property type="entry name" value="Luciferase"/>
    <property type="match status" value="1"/>
</dbReference>
<name>A0A385SFA5_9BACT</name>
<protein>
    <recommendedName>
        <fullName evidence="1">Luciferase domain-containing protein</fullName>
    </recommendedName>
</protein>
<evidence type="ECO:0000313" key="2">
    <source>
        <dbReference type="EMBL" id="AYB30393.1"/>
    </source>
</evidence>
<gene>
    <name evidence="2" type="ORF">D4L85_07260</name>
</gene>